<dbReference type="HAMAP" id="MF_00201">
    <property type="entry name" value="RecO"/>
    <property type="match status" value="1"/>
</dbReference>
<comment type="caution">
    <text evidence="9">The sequence shown here is derived from an EMBL/GenBank/DDBJ whole genome shotgun (WGS) entry which is preliminary data.</text>
</comment>
<dbReference type="GO" id="GO:0043590">
    <property type="term" value="C:bacterial nucleoid"/>
    <property type="evidence" value="ECO:0007669"/>
    <property type="project" value="TreeGrafter"/>
</dbReference>
<evidence type="ECO:0000256" key="2">
    <source>
        <dbReference type="ARBA" id="ARBA00021310"/>
    </source>
</evidence>
<dbReference type="Gene3D" id="2.40.50.140">
    <property type="entry name" value="Nucleic acid-binding proteins"/>
    <property type="match status" value="1"/>
</dbReference>
<dbReference type="InterPro" id="IPR037278">
    <property type="entry name" value="ARFGAP/RecO"/>
</dbReference>
<proteinExistence type="inferred from homology"/>
<comment type="function">
    <text evidence="7">Involved in DNA repair and RecF pathway recombination.</text>
</comment>
<dbReference type="Pfam" id="PF11967">
    <property type="entry name" value="RecO_N"/>
    <property type="match status" value="1"/>
</dbReference>
<evidence type="ECO:0000313" key="9">
    <source>
        <dbReference type="EMBL" id="TDQ33079.1"/>
    </source>
</evidence>
<dbReference type="InterPro" id="IPR042242">
    <property type="entry name" value="RecO_C"/>
</dbReference>
<dbReference type="GO" id="GO:0006302">
    <property type="term" value="P:double-strand break repair"/>
    <property type="evidence" value="ECO:0007669"/>
    <property type="project" value="TreeGrafter"/>
</dbReference>
<accession>A0A4R6TT52</accession>
<gene>
    <name evidence="7" type="primary">recO</name>
    <name evidence="9" type="ORF">CLV82_0917</name>
</gene>
<reference evidence="9 10" key="1">
    <citation type="submission" date="2019-03" db="EMBL/GenBank/DDBJ databases">
        <title>Genomic Encyclopedia of Archaeal and Bacterial Type Strains, Phase II (KMG-II): from individual species to whole genera.</title>
        <authorList>
            <person name="Goeker M."/>
        </authorList>
    </citation>
    <scope>NUCLEOTIDE SEQUENCE [LARGE SCALE GENOMIC DNA]</scope>
    <source>
        <strain evidence="9 10">DSM 18435</strain>
    </source>
</reference>
<keyword evidence="10" id="KW-1185">Reference proteome</keyword>
<dbReference type="Gene3D" id="1.20.1440.120">
    <property type="entry name" value="Recombination protein O, C-terminal domain"/>
    <property type="match status" value="1"/>
</dbReference>
<evidence type="ECO:0000256" key="4">
    <source>
        <dbReference type="ARBA" id="ARBA00023172"/>
    </source>
</evidence>
<evidence type="ECO:0000256" key="6">
    <source>
        <dbReference type="ARBA" id="ARBA00033409"/>
    </source>
</evidence>
<dbReference type="Pfam" id="PF02565">
    <property type="entry name" value="RecO_C"/>
    <property type="match status" value="1"/>
</dbReference>
<evidence type="ECO:0000259" key="8">
    <source>
        <dbReference type="Pfam" id="PF11967"/>
    </source>
</evidence>
<dbReference type="AlphaFoldDB" id="A0A4R6TT52"/>
<dbReference type="NCBIfam" id="TIGR00613">
    <property type="entry name" value="reco"/>
    <property type="match status" value="1"/>
</dbReference>
<dbReference type="InterPro" id="IPR012340">
    <property type="entry name" value="NA-bd_OB-fold"/>
</dbReference>
<evidence type="ECO:0000256" key="7">
    <source>
        <dbReference type="HAMAP-Rule" id="MF_00201"/>
    </source>
</evidence>
<dbReference type="GO" id="GO:0006310">
    <property type="term" value="P:DNA recombination"/>
    <property type="evidence" value="ECO:0007669"/>
    <property type="project" value="UniProtKB-UniRule"/>
</dbReference>
<dbReference type="Proteomes" id="UP000295468">
    <property type="component" value="Unassembled WGS sequence"/>
</dbReference>
<evidence type="ECO:0000256" key="5">
    <source>
        <dbReference type="ARBA" id="ARBA00023204"/>
    </source>
</evidence>
<comment type="similarity">
    <text evidence="1 7">Belongs to the RecO family.</text>
</comment>
<dbReference type="InterPro" id="IPR022572">
    <property type="entry name" value="DNA_rep/recomb_RecO_N"/>
</dbReference>
<feature type="domain" description="DNA replication/recombination mediator RecO N-terminal" evidence="8">
    <location>
        <begin position="26"/>
        <end position="106"/>
    </location>
</feature>
<dbReference type="SUPFAM" id="SSF50249">
    <property type="entry name" value="Nucleic acid-binding proteins"/>
    <property type="match status" value="1"/>
</dbReference>
<keyword evidence="4 7" id="KW-0233">DNA recombination</keyword>
<evidence type="ECO:0000256" key="1">
    <source>
        <dbReference type="ARBA" id="ARBA00007452"/>
    </source>
</evidence>
<organism evidence="9 10">
    <name type="scientific">Zeaxanthinibacter enoshimensis</name>
    <dbReference type="NCBI Taxonomy" id="392009"/>
    <lineage>
        <taxon>Bacteria</taxon>
        <taxon>Pseudomonadati</taxon>
        <taxon>Bacteroidota</taxon>
        <taxon>Flavobacteriia</taxon>
        <taxon>Flavobacteriales</taxon>
        <taxon>Flavobacteriaceae</taxon>
        <taxon>Zeaxanthinibacter</taxon>
    </lineage>
</organism>
<dbReference type="PANTHER" id="PTHR33991">
    <property type="entry name" value="DNA REPAIR PROTEIN RECO"/>
    <property type="match status" value="1"/>
</dbReference>
<dbReference type="SUPFAM" id="SSF57863">
    <property type="entry name" value="ArfGap/RecO-like zinc finger"/>
    <property type="match status" value="1"/>
</dbReference>
<protein>
    <recommendedName>
        <fullName evidence="2 7">DNA repair protein RecO</fullName>
    </recommendedName>
    <alternativeName>
        <fullName evidence="6 7">Recombination protein O</fullName>
    </alternativeName>
</protein>
<keyword evidence="3 7" id="KW-0227">DNA damage</keyword>
<keyword evidence="5 7" id="KW-0234">DNA repair</keyword>
<dbReference type="InterPro" id="IPR003717">
    <property type="entry name" value="RecO"/>
</dbReference>
<sequence length="264" mass="30228">MHKAGDSRPFLCMVFVYICLSDPKTMQVTTKAIVLSSLKYGDSSLIVKAFTESDGLKTYLLKGVLSSRKAKIKAAYFQPLMQLEIVAYHKNKGTLEHLKEVHVAYPYESLHTRMDKSAICQFLAEVLVHSLQEEEENVPLFNYLQASLQWLDTHEQAANFHLLFLLELSRYLGFYPDTTADEYPYFDLVEGLFLRDATGNLLLSGDELSHFKALLGINFDALPEIKLTKTERKDLLQILLQYFEIHLHGFRKPKSLAILNEVFS</sequence>
<dbReference type="EMBL" id="SNYI01000001">
    <property type="protein sequence ID" value="TDQ33079.1"/>
    <property type="molecule type" value="Genomic_DNA"/>
</dbReference>
<evidence type="ECO:0000313" key="10">
    <source>
        <dbReference type="Proteomes" id="UP000295468"/>
    </source>
</evidence>
<dbReference type="PANTHER" id="PTHR33991:SF1">
    <property type="entry name" value="DNA REPAIR PROTEIN RECO"/>
    <property type="match status" value="1"/>
</dbReference>
<name>A0A4R6TT52_9FLAO</name>
<evidence type="ECO:0000256" key="3">
    <source>
        <dbReference type="ARBA" id="ARBA00022763"/>
    </source>
</evidence>